<dbReference type="PANTHER" id="PTHR47723">
    <property type="entry name" value="OS05G0353850 PROTEIN"/>
    <property type="match status" value="1"/>
</dbReference>
<dbReference type="EMBL" id="JBFOLK010000012">
    <property type="protein sequence ID" value="KAL2471635.1"/>
    <property type="molecule type" value="Genomic_DNA"/>
</dbReference>
<name>A0ABD1Q617_9LAMI</name>
<dbReference type="AlphaFoldDB" id="A0ABD1Q617"/>
<dbReference type="InterPro" id="IPR053151">
    <property type="entry name" value="RNase_H-like"/>
</dbReference>
<organism evidence="2 3">
    <name type="scientific">Abeliophyllum distichum</name>
    <dbReference type="NCBI Taxonomy" id="126358"/>
    <lineage>
        <taxon>Eukaryota</taxon>
        <taxon>Viridiplantae</taxon>
        <taxon>Streptophyta</taxon>
        <taxon>Embryophyta</taxon>
        <taxon>Tracheophyta</taxon>
        <taxon>Spermatophyta</taxon>
        <taxon>Magnoliopsida</taxon>
        <taxon>eudicotyledons</taxon>
        <taxon>Gunneridae</taxon>
        <taxon>Pentapetalae</taxon>
        <taxon>asterids</taxon>
        <taxon>lamiids</taxon>
        <taxon>Lamiales</taxon>
        <taxon>Oleaceae</taxon>
        <taxon>Forsythieae</taxon>
        <taxon>Abeliophyllum</taxon>
    </lineage>
</organism>
<proteinExistence type="predicted"/>
<dbReference type="InterPro" id="IPR002156">
    <property type="entry name" value="RNaseH_domain"/>
</dbReference>
<dbReference type="Gene3D" id="3.30.420.10">
    <property type="entry name" value="Ribonuclease H-like superfamily/Ribonuclease H"/>
    <property type="match status" value="1"/>
</dbReference>
<keyword evidence="3" id="KW-1185">Reference proteome</keyword>
<gene>
    <name evidence="2" type="ORF">Adt_39771</name>
</gene>
<evidence type="ECO:0000313" key="2">
    <source>
        <dbReference type="EMBL" id="KAL2471635.1"/>
    </source>
</evidence>
<comment type="caution">
    <text evidence="2">The sequence shown here is derived from an EMBL/GenBank/DDBJ whole genome shotgun (WGS) entry which is preliminary data.</text>
</comment>
<accession>A0ABD1Q617</accession>
<dbReference type="SUPFAM" id="SSF53098">
    <property type="entry name" value="Ribonuclease H-like"/>
    <property type="match status" value="1"/>
</dbReference>
<feature type="domain" description="RNase H type-1" evidence="1">
    <location>
        <begin position="47"/>
        <end position="154"/>
    </location>
</feature>
<reference evidence="3" key="1">
    <citation type="submission" date="2024-07" db="EMBL/GenBank/DDBJ databases">
        <title>Two chromosome-level genome assemblies of Korean endemic species Abeliophyllum distichum and Forsythia ovata (Oleaceae).</title>
        <authorList>
            <person name="Jang H."/>
        </authorList>
    </citation>
    <scope>NUCLEOTIDE SEQUENCE [LARGE SCALE GENOMIC DNA]</scope>
</reference>
<sequence>MLESLLKAGILTQATRKLSVPVSVTWRKPRDGWIKLNTHGALKDCGQAAGGVTQNQLGEVAWGFYEYYGKCSILEAKLKAVETGLRLCWQSNFNKVWVEVDSKAAMLLCIQKDKGPWEVQYTLESIHQYTSKMDIHFSHIWREGNKVVDWFANKGYIEKCFNLLQANELHGLIRGLIRMDKMNMASIRMMKEAQEEEGRSDTGTAGARGWNWDCAVLDRSGW</sequence>
<protein>
    <submittedName>
        <fullName evidence="2">RNase H domain-containing protein</fullName>
    </submittedName>
</protein>
<dbReference type="InterPro" id="IPR036397">
    <property type="entry name" value="RNaseH_sf"/>
</dbReference>
<dbReference type="PANTHER" id="PTHR47723:SF19">
    <property type="entry name" value="POLYNUCLEOTIDYL TRANSFERASE, RIBONUCLEASE H-LIKE SUPERFAMILY PROTEIN"/>
    <property type="match status" value="1"/>
</dbReference>
<evidence type="ECO:0000259" key="1">
    <source>
        <dbReference type="Pfam" id="PF13456"/>
    </source>
</evidence>
<evidence type="ECO:0000313" key="3">
    <source>
        <dbReference type="Proteomes" id="UP001604336"/>
    </source>
</evidence>
<dbReference type="Proteomes" id="UP001604336">
    <property type="component" value="Unassembled WGS sequence"/>
</dbReference>
<dbReference type="CDD" id="cd06222">
    <property type="entry name" value="RNase_H_like"/>
    <property type="match status" value="1"/>
</dbReference>
<dbReference type="Pfam" id="PF13456">
    <property type="entry name" value="RVT_3"/>
    <property type="match status" value="1"/>
</dbReference>
<dbReference type="InterPro" id="IPR044730">
    <property type="entry name" value="RNase_H-like_dom_plant"/>
</dbReference>
<dbReference type="InterPro" id="IPR012337">
    <property type="entry name" value="RNaseH-like_sf"/>
</dbReference>